<feature type="domain" description="ABC transporter" evidence="4">
    <location>
        <begin position="6"/>
        <end position="233"/>
    </location>
</feature>
<dbReference type="SUPFAM" id="SSF52540">
    <property type="entry name" value="P-loop containing nucleoside triphosphate hydrolases"/>
    <property type="match status" value="1"/>
</dbReference>
<dbReference type="EMBL" id="BAABBN010000007">
    <property type="protein sequence ID" value="GAA3927188.1"/>
    <property type="molecule type" value="Genomic_DNA"/>
</dbReference>
<keyword evidence="2" id="KW-0547">Nucleotide-binding</keyword>
<dbReference type="Gene3D" id="3.40.50.300">
    <property type="entry name" value="P-loop containing nucleotide triphosphate hydrolases"/>
    <property type="match status" value="1"/>
</dbReference>
<dbReference type="GO" id="GO:0005524">
    <property type="term" value="F:ATP binding"/>
    <property type="evidence" value="ECO:0007669"/>
    <property type="project" value="UniProtKB-KW"/>
</dbReference>
<dbReference type="RefSeq" id="WP_344798795.1">
    <property type="nucleotide sequence ID" value="NZ_BAABBN010000007.1"/>
</dbReference>
<evidence type="ECO:0000256" key="2">
    <source>
        <dbReference type="ARBA" id="ARBA00022741"/>
    </source>
</evidence>
<dbReference type="PANTHER" id="PTHR42939">
    <property type="entry name" value="ABC TRANSPORTER ATP-BINDING PROTEIN ALBC-RELATED"/>
    <property type="match status" value="1"/>
</dbReference>
<evidence type="ECO:0000256" key="1">
    <source>
        <dbReference type="ARBA" id="ARBA00022448"/>
    </source>
</evidence>
<comment type="caution">
    <text evidence="5">The sequence shown here is derived from an EMBL/GenBank/DDBJ whole genome shotgun (WGS) entry which is preliminary data.</text>
</comment>
<dbReference type="CDD" id="cd03230">
    <property type="entry name" value="ABC_DR_subfamily_A"/>
    <property type="match status" value="1"/>
</dbReference>
<dbReference type="PANTHER" id="PTHR42939:SF1">
    <property type="entry name" value="ABC TRANSPORTER ATP-BINDING PROTEIN ALBC-RELATED"/>
    <property type="match status" value="1"/>
</dbReference>
<organism evidence="5 6">
    <name type="scientific">Litoribacillus peritrichatus</name>
    <dbReference type="NCBI Taxonomy" id="718191"/>
    <lineage>
        <taxon>Bacteria</taxon>
        <taxon>Pseudomonadati</taxon>
        <taxon>Pseudomonadota</taxon>
        <taxon>Gammaproteobacteria</taxon>
        <taxon>Oceanospirillales</taxon>
        <taxon>Oceanospirillaceae</taxon>
        <taxon>Litoribacillus</taxon>
    </lineage>
</organism>
<evidence type="ECO:0000256" key="3">
    <source>
        <dbReference type="ARBA" id="ARBA00022840"/>
    </source>
</evidence>
<keyword evidence="1" id="KW-0813">Transport</keyword>
<evidence type="ECO:0000259" key="4">
    <source>
        <dbReference type="PROSITE" id="PS50893"/>
    </source>
</evidence>
<evidence type="ECO:0000313" key="6">
    <source>
        <dbReference type="Proteomes" id="UP001501565"/>
    </source>
</evidence>
<dbReference type="PROSITE" id="PS50893">
    <property type="entry name" value="ABC_TRANSPORTER_2"/>
    <property type="match status" value="1"/>
</dbReference>
<dbReference type="InterPro" id="IPR027417">
    <property type="entry name" value="P-loop_NTPase"/>
</dbReference>
<keyword evidence="3 5" id="KW-0067">ATP-binding</keyword>
<evidence type="ECO:0000313" key="5">
    <source>
        <dbReference type="EMBL" id="GAA3927188.1"/>
    </source>
</evidence>
<reference evidence="6" key="1">
    <citation type="journal article" date="2019" name="Int. J. Syst. Evol. Microbiol.">
        <title>The Global Catalogue of Microorganisms (GCM) 10K type strain sequencing project: providing services to taxonomists for standard genome sequencing and annotation.</title>
        <authorList>
            <consortium name="The Broad Institute Genomics Platform"/>
            <consortium name="The Broad Institute Genome Sequencing Center for Infectious Disease"/>
            <person name="Wu L."/>
            <person name="Ma J."/>
        </authorList>
    </citation>
    <scope>NUCLEOTIDE SEQUENCE [LARGE SCALE GENOMIC DNA]</scope>
    <source>
        <strain evidence="6">JCM 17551</strain>
    </source>
</reference>
<dbReference type="InterPro" id="IPR003593">
    <property type="entry name" value="AAA+_ATPase"/>
</dbReference>
<accession>A0ABP7MNU5</accession>
<sequence length="317" mass="34971">MSEYAVELTDLSKYYRSVEALHPLSLNISFGEVLGLFGHNGAGKSTLMKLILGVLKPSSGQLKVLGYCPRTNSDHDYRSQFGYLPENVSFYEHLSGREVLRYFARLKGHSLAHADALLEEVNLAHAADRPVKTYSKGMRQRLGLAQAFLGEPKILILDEPTVGLDPVATRDFYQMVDRLKTSGCAVILCSHVLPDVENHIDRAMILSAGRKLALGSLDELRLQAKLPTEFNVSGLSSSELSTALNGYQSISTVLETTSNASRFTVPTPEKMIVMKHLLANQNVTDLQVTPPSLEALYRYYISDFHSQSAESQGVGHE</sequence>
<dbReference type="InterPro" id="IPR051782">
    <property type="entry name" value="ABC_Transporter_VariousFunc"/>
</dbReference>
<dbReference type="InterPro" id="IPR003439">
    <property type="entry name" value="ABC_transporter-like_ATP-bd"/>
</dbReference>
<gene>
    <name evidence="5" type="ORF">GCM10022277_24240</name>
</gene>
<keyword evidence="6" id="KW-1185">Reference proteome</keyword>
<dbReference type="Pfam" id="PF00005">
    <property type="entry name" value="ABC_tran"/>
    <property type="match status" value="1"/>
</dbReference>
<name>A0ABP7MNU5_9GAMM</name>
<proteinExistence type="predicted"/>
<protein>
    <submittedName>
        <fullName evidence="5">ABC transporter ATP-binding protein</fullName>
    </submittedName>
</protein>
<dbReference type="Proteomes" id="UP001501565">
    <property type="component" value="Unassembled WGS sequence"/>
</dbReference>
<dbReference type="PROSITE" id="PS00211">
    <property type="entry name" value="ABC_TRANSPORTER_1"/>
    <property type="match status" value="1"/>
</dbReference>
<dbReference type="SMART" id="SM00382">
    <property type="entry name" value="AAA"/>
    <property type="match status" value="1"/>
</dbReference>
<dbReference type="InterPro" id="IPR017871">
    <property type="entry name" value="ABC_transporter-like_CS"/>
</dbReference>